<dbReference type="PANTHER" id="PTHR32059:SF1">
    <property type="entry name" value="LISH DOMAIN AND HEAT REPEAT KIAA1468-LIKE PROTEIN"/>
    <property type="match status" value="1"/>
</dbReference>
<dbReference type="InterPro" id="IPR011989">
    <property type="entry name" value="ARM-like"/>
</dbReference>
<reference evidence="4" key="2">
    <citation type="submission" date="2025-08" db="UniProtKB">
        <authorList>
            <consortium name="RefSeq"/>
        </authorList>
    </citation>
    <scope>IDENTIFICATION</scope>
    <source>
        <tissue evidence="4">Leaf</tissue>
    </source>
</reference>
<dbReference type="GeneID" id="106765804"/>
<evidence type="ECO:0000313" key="3">
    <source>
        <dbReference type="Proteomes" id="UP000087766"/>
    </source>
</evidence>
<dbReference type="GO" id="GO:0005802">
    <property type="term" value="C:trans-Golgi network"/>
    <property type="evidence" value="ECO:0007669"/>
    <property type="project" value="InterPro"/>
</dbReference>
<dbReference type="AlphaFoldDB" id="A0A3Q0FAF3"/>
<dbReference type="Gene3D" id="1.25.10.10">
    <property type="entry name" value="Leucine-rich Repeat Variant"/>
    <property type="match status" value="1"/>
</dbReference>
<evidence type="ECO:0000256" key="1">
    <source>
        <dbReference type="SAM" id="Phobius"/>
    </source>
</evidence>
<dbReference type="Proteomes" id="UP000087766">
    <property type="component" value="Chromosome 7"/>
</dbReference>
<dbReference type="SUPFAM" id="SSF48371">
    <property type="entry name" value="ARM repeat"/>
    <property type="match status" value="1"/>
</dbReference>
<dbReference type="STRING" id="3916.A0A3Q0FAF3"/>
<protein>
    <submittedName>
        <fullName evidence="4">LisH domain and HEAT repeat-containing protein KIAA1468 homolog isoform X1</fullName>
    </submittedName>
</protein>
<dbReference type="InterPro" id="IPR016024">
    <property type="entry name" value="ARM-type_fold"/>
</dbReference>
<dbReference type="GO" id="GO:0035556">
    <property type="term" value="P:intracellular signal transduction"/>
    <property type="evidence" value="ECO:0007669"/>
    <property type="project" value="InterPro"/>
</dbReference>
<name>A0A3Q0FAF3_VIGRR</name>
<dbReference type="SUPFAM" id="SSF51695">
    <property type="entry name" value="PLC-like phosphodiesterases"/>
    <property type="match status" value="1"/>
</dbReference>
<dbReference type="RefSeq" id="XP_022639594.1">
    <property type="nucleotide sequence ID" value="XM_022783873.1"/>
</dbReference>
<dbReference type="PANTHER" id="PTHR32059">
    <property type="entry name" value="RAB11-BINDING PROTEIN RELCH"/>
    <property type="match status" value="1"/>
</dbReference>
<dbReference type="InterPro" id="IPR017946">
    <property type="entry name" value="PLC-like_Pdiesterase_TIM-brl"/>
</dbReference>
<keyword evidence="1" id="KW-0472">Membrane</keyword>
<sequence>MQEMFKANGGCGYVKKPDFLLNTGLINEVFDPKAHLPVKKTLKGLRAIQILADALPKIVPYVLINHREELLPLMMYAIEHHPDSRTRDSLTHRLFNLIKRPDEQQRRVIMDAFVSLAKNVGEMRTETESLPQCWEQINHTYEERRMLVAQSCGELAEFLRPEIRDSLILSIVQQLIEDGAIIVLEAAAHNLTMMLPLFQGTDKYFQVSFTIYASRHSWRRFLTFYRIDCNVEELMFQLSNAGVSNYFILMRFLLNCSVIELLMLSLCLCIIFSLFKQEFLLHIWFCESE</sequence>
<keyword evidence="3" id="KW-1185">Reference proteome</keyword>
<dbReference type="OrthoDB" id="1695393at2759"/>
<feature type="transmembrane region" description="Helical" evidence="1">
    <location>
        <begin position="252"/>
        <end position="275"/>
    </location>
</feature>
<organism evidence="3 4">
    <name type="scientific">Vigna radiata var. radiata</name>
    <name type="common">Mung bean</name>
    <name type="synonym">Phaseolus aureus</name>
    <dbReference type="NCBI Taxonomy" id="3916"/>
    <lineage>
        <taxon>Eukaryota</taxon>
        <taxon>Viridiplantae</taxon>
        <taxon>Streptophyta</taxon>
        <taxon>Embryophyta</taxon>
        <taxon>Tracheophyta</taxon>
        <taxon>Spermatophyta</taxon>
        <taxon>Magnoliopsida</taxon>
        <taxon>eudicotyledons</taxon>
        <taxon>Gunneridae</taxon>
        <taxon>Pentapetalae</taxon>
        <taxon>rosids</taxon>
        <taxon>fabids</taxon>
        <taxon>Fabales</taxon>
        <taxon>Fabaceae</taxon>
        <taxon>Papilionoideae</taxon>
        <taxon>50 kb inversion clade</taxon>
        <taxon>NPAAA clade</taxon>
        <taxon>indigoferoid/millettioid clade</taxon>
        <taxon>Phaseoleae</taxon>
        <taxon>Vigna</taxon>
    </lineage>
</organism>
<proteinExistence type="predicted"/>
<dbReference type="GO" id="GO:0055037">
    <property type="term" value="C:recycling endosome"/>
    <property type="evidence" value="ECO:0007669"/>
    <property type="project" value="TreeGrafter"/>
</dbReference>
<dbReference type="InterPro" id="IPR040362">
    <property type="entry name" value="RELCH"/>
</dbReference>
<dbReference type="GO" id="GO:0032367">
    <property type="term" value="P:intracellular cholesterol transport"/>
    <property type="evidence" value="ECO:0007669"/>
    <property type="project" value="InterPro"/>
</dbReference>
<evidence type="ECO:0000259" key="2">
    <source>
        <dbReference type="PROSITE" id="PS50008"/>
    </source>
</evidence>
<dbReference type="InterPro" id="IPR001711">
    <property type="entry name" value="PLipase_C_Pinositol-sp_Y"/>
</dbReference>
<reference evidence="3" key="1">
    <citation type="journal article" date="2014" name="Nat. Commun.">
        <title>Genome sequence of mungbean and insights into evolution within Vigna species.</title>
        <authorList>
            <person name="Kang Y.J."/>
            <person name="Kim S.K."/>
            <person name="Kim M.Y."/>
            <person name="Lestari P."/>
            <person name="Kim K.H."/>
            <person name="Ha B.K."/>
            <person name="Jun T.H."/>
            <person name="Hwang W.J."/>
            <person name="Lee T."/>
            <person name="Lee J."/>
            <person name="Shim S."/>
            <person name="Yoon M.Y."/>
            <person name="Jang Y.E."/>
            <person name="Han K.S."/>
            <person name="Taeprayoon P."/>
            <person name="Yoon N."/>
            <person name="Somta P."/>
            <person name="Tanya P."/>
            <person name="Kim K.S."/>
            <person name="Gwag J.G."/>
            <person name="Moon J.K."/>
            <person name="Lee Y.H."/>
            <person name="Park B.S."/>
            <person name="Bombarely A."/>
            <person name="Doyle J.J."/>
            <person name="Jackson S.A."/>
            <person name="Schafleitner R."/>
            <person name="Srinives P."/>
            <person name="Varshney R.K."/>
            <person name="Lee S.H."/>
        </authorList>
    </citation>
    <scope>NUCLEOTIDE SEQUENCE [LARGE SCALE GENOMIC DNA]</scope>
    <source>
        <strain evidence="3">cv. VC1973A</strain>
    </source>
</reference>
<evidence type="ECO:0000313" key="4">
    <source>
        <dbReference type="RefSeq" id="XP_022639594.1"/>
    </source>
</evidence>
<gene>
    <name evidence="4" type="primary">LOC106765804</name>
</gene>
<accession>A0A3Q0FAF3</accession>
<dbReference type="PROSITE" id="PS50008">
    <property type="entry name" value="PIPLC_Y_DOMAIN"/>
    <property type="match status" value="1"/>
</dbReference>
<dbReference type="GO" id="GO:0006629">
    <property type="term" value="P:lipid metabolic process"/>
    <property type="evidence" value="ECO:0007669"/>
    <property type="project" value="InterPro"/>
</dbReference>
<keyword evidence="1" id="KW-1133">Transmembrane helix</keyword>
<keyword evidence="1" id="KW-0812">Transmembrane</keyword>
<dbReference type="GO" id="GO:0004435">
    <property type="term" value="F:phosphatidylinositol-4,5-bisphosphate phospholipase C activity"/>
    <property type="evidence" value="ECO:0007669"/>
    <property type="project" value="InterPro"/>
</dbReference>
<feature type="domain" description="PI-PLC Y-box" evidence="2">
    <location>
        <begin position="2"/>
        <end position="20"/>
    </location>
</feature>